<accession>A0A9X9MHD6</accession>
<dbReference type="EMBL" id="LR026989">
    <property type="protein sequence ID" value="VDB87586.1"/>
    <property type="molecule type" value="Genomic_DNA"/>
</dbReference>
<name>A0A9X9MHD6_BLUGR</name>
<proteinExistence type="predicted"/>
<protein>
    <submittedName>
        <fullName evidence="1">Bgt-51711</fullName>
    </submittedName>
</protein>
<dbReference type="Proteomes" id="UP000324639">
    <property type="component" value="Chromosome Bgt_-06"/>
</dbReference>
<organism evidence="1 2">
    <name type="scientific">Blumeria graminis f. sp. tritici</name>
    <dbReference type="NCBI Taxonomy" id="62690"/>
    <lineage>
        <taxon>Eukaryota</taxon>
        <taxon>Fungi</taxon>
        <taxon>Dikarya</taxon>
        <taxon>Ascomycota</taxon>
        <taxon>Pezizomycotina</taxon>
        <taxon>Leotiomycetes</taxon>
        <taxon>Erysiphales</taxon>
        <taxon>Erysiphaceae</taxon>
        <taxon>Blumeria</taxon>
    </lineage>
</organism>
<reference evidence="1 2" key="1">
    <citation type="submission" date="2018-08" db="EMBL/GenBank/DDBJ databases">
        <authorList>
            <person name="Muller C M."/>
        </authorList>
    </citation>
    <scope>NUCLEOTIDE SEQUENCE [LARGE SCALE GENOMIC DNA]</scope>
</reference>
<dbReference type="AlphaFoldDB" id="A0A9X9MHD6"/>
<gene>
    <name evidence="1" type="ORF">BGT96224V316_LOCUS4013</name>
</gene>
<sequence length="128" mass="15155">MHRWRCQMLRKPRQIFYKSCRHFHYSELIVLALTCETTSPQNILAMDFHLSTSEKNLMVGYSIQRKVLTMSLFFGKLQPMQHIMQKDVQMVVSRKGSERLYVDKLGLRSLSQSEEMSLINFMKYSISL</sequence>
<evidence type="ECO:0000313" key="2">
    <source>
        <dbReference type="Proteomes" id="UP000324639"/>
    </source>
</evidence>
<keyword evidence="2" id="KW-1185">Reference proteome</keyword>
<evidence type="ECO:0000313" key="1">
    <source>
        <dbReference type="EMBL" id="VDB87586.1"/>
    </source>
</evidence>